<dbReference type="GO" id="GO:0046872">
    <property type="term" value="F:metal ion binding"/>
    <property type="evidence" value="ECO:0007669"/>
    <property type="project" value="UniProtKB-KW"/>
</dbReference>
<sequence length="104" mass="12239">MNKRLTARVIALEEQLREMLAEIEALKMEIYTLEEENDRLRAERANMTPEAVGRINDNVRQLQGEGYENLSRLYKEGFHICHVNFGQPRRGDDCLFCVNFLHKE</sequence>
<organism evidence="7 8">
    <name type="scientific">Heliomicrobium undosum</name>
    <dbReference type="NCBI Taxonomy" id="121734"/>
    <lineage>
        <taxon>Bacteria</taxon>
        <taxon>Bacillati</taxon>
        <taxon>Bacillota</taxon>
        <taxon>Clostridia</taxon>
        <taxon>Eubacteriales</taxon>
        <taxon>Heliobacteriaceae</taxon>
        <taxon>Heliomicrobium</taxon>
    </lineage>
</organism>
<dbReference type="EMBL" id="WXEY01000004">
    <property type="protein sequence ID" value="MZP29260.1"/>
    <property type="molecule type" value="Genomic_DNA"/>
</dbReference>
<keyword evidence="6" id="KW-0175">Coiled coil</keyword>
<evidence type="ECO:0000313" key="8">
    <source>
        <dbReference type="Proteomes" id="UP000463470"/>
    </source>
</evidence>
<proteinExistence type="predicted"/>
<dbReference type="InterPro" id="IPR010377">
    <property type="entry name" value="YabA"/>
</dbReference>
<dbReference type="RefSeq" id="WP_161256351.1">
    <property type="nucleotide sequence ID" value="NZ_WXEY01000004.1"/>
</dbReference>
<evidence type="ECO:0000256" key="4">
    <source>
        <dbReference type="ARBA" id="ARBA00022833"/>
    </source>
</evidence>
<name>A0A845L3S5_9FIRM</name>
<protein>
    <submittedName>
        <fullName evidence="7">DUF972 family protein</fullName>
    </submittedName>
</protein>
<keyword evidence="2" id="KW-0235">DNA replication</keyword>
<keyword evidence="3" id="KW-0479">Metal-binding</keyword>
<evidence type="ECO:0000256" key="6">
    <source>
        <dbReference type="SAM" id="Coils"/>
    </source>
</evidence>
<dbReference type="AlphaFoldDB" id="A0A845L3S5"/>
<dbReference type="GO" id="GO:0008156">
    <property type="term" value="P:negative regulation of DNA replication"/>
    <property type="evidence" value="ECO:0007669"/>
    <property type="project" value="UniProtKB-KW"/>
</dbReference>
<evidence type="ECO:0000313" key="7">
    <source>
        <dbReference type="EMBL" id="MZP29260.1"/>
    </source>
</evidence>
<evidence type="ECO:0000256" key="3">
    <source>
        <dbReference type="ARBA" id="ARBA00022723"/>
    </source>
</evidence>
<keyword evidence="5" id="KW-0236">DNA replication inhibitor</keyword>
<dbReference type="Pfam" id="PF06156">
    <property type="entry name" value="YabA"/>
    <property type="match status" value="1"/>
</dbReference>
<dbReference type="OrthoDB" id="2112130at2"/>
<reference evidence="7 8" key="1">
    <citation type="submission" date="2020-01" db="EMBL/GenBank/DDBJ databases">
        <title>Whole-genome sequence of Heliobacterium undosum DSM 13378.</title>
        <authorList>
            <person name="Kyndt J.A."/>
            <person name="Meyer T.E."/>
        </authorList>
    </citation>
    <scope>NUCLEOTIDE SEQUENCE [LARGE SCALE GENOMIC DNA]</scope>
    <source>
        <strain evidence="7 8">DSM 13378</strain>
    </source>
</reference>
<comment type="caution">
    <text evidence="7">The sequence shown here is derived from an EMBL/GenBank/DDBJ whole genome shotgun (WGS) entry which is preliminary data.</text>
</comment>
<evidence type="ECO:0000256" key="1">
    <source>
        <dbReference type="ARBA" id="ARBA00022490"/>
    </source>
</evidence>
<accession>A0A845L3S5</accession>
<gene>
    <name evidence="7" type="ORF">GTO91_06010</name>
</gene>
<evidence type="ECO:0000256" key="5">
    <source>
        <dbReference type="ARBA" id="ARBA00022880"/>
    </source>
</evidence>
<feature type="coiled-coil region" evidence="6">
    <location>
        <begin position="2"/>
        <end position="43"/>
    </location>
</feature>
<dbReference type="Proteomes" id="UP000463470">
    <property type="component" value="Unassembled WGS sequence"/>
</dbReference>
<dbReference type="GO" id="GO:0006260">
    <property type="term" value="P:DNA replication"/>
    <property type="evidence" value="ECO:0007669"/>
    <property type="project" value="UniProtKB-KW"/>
</dbReference>
<evidence type="ECO:0000256" key="2">
    <source>
        <dbReference type="ARBA" id="ARBA00022705"/>
    </source>
</evidence>
<keyword evidence="1" id="KW-0963">Cytoplasm</keyword>
<keyword evidence="8" id="KW-1185">Reference proteome</keyword>
<keyword evidence="4" id="KW-0862">Zinc</keyword>
<dbReference type="Gene3D" id="1.20.5.340">
    <property type="match status" value="1"/>
</dbReference>
<dbReference type="PIRSF" id="PIRSF021439">
    <property type="entry name" value="DUF972"/>
    <property type="match status" value="1"/>
</dbReference>